<feature type="active site" description="Charge relay system" evidence="6 7">
    <location>
        <position position="591"/>
    </location>
</feature>
<dbReference type="Gene3D" id="3.40.50.200">
    <property type="entry name" value="Peptidase S8/S53 domain"/>
    <property type="match status" value="1"/>
</dbReference>
<dbReference type="PIRSF" id="PIRSF037898">
    <property type="entry name" value="Subtilisin_rel_Sputw3181_3341"/>
    <property type="match status" value="1"/>
</dbReference>
<dbReference type="PROSITE" id="PS00137">
    <property type="entry name" value="SUBTILASE_HIS"/>
    <property type="match status" value="1"/>
</dbReference>
<dbReference type="RefSeq" id="WP_092856112.1">
    <property type="nucleotide sequence ID" value="NZ_FOYU01000001.1"/>
</dbReference>
<evidence type="ECO:0000313" key="12">
    <source>
        <dbReference type="Proteomes" id="UP000199424"/>
    </source>
</evidence>
<feature type="active site" description="Charge relay system" evidence="6 7">
    <location>
        <position position="273"/>
    </location>
</feature>
<dbReference type="Pfam" id="PF00082">
    <property type="entry name" value="Peptidase_S8"/>
    <property type="match status" value="1"/>
</dbReference>
<dbReference type="Pfam" id="PF22352">
    <property type="entry name" value="K319L-like_PKD"/>
    <property type="match status" value="2"/>
</dbReference>
<keyword evidence="5 7" id="KW-0720">Serine protease</keyword>
<evidence type="ECO:0000256" key="2">
    <source>
        <dbReference type="ARBA" id="ARBA00022670"/>
    </source>
</evidence>
<sequence>MTTTRTARWSTLAIAVAAATSVSTLTAQEFHKVDAAIKVTERQAQQVGEKHKMTIEEFAEAQQSSRYLIEFVEPAVAVYKGGIAGFEATSAKALGVDKLDVKSHKVQSYAQYLQRRQETVLSEVRKRIPELKTQSHLTLTFNGAIVEYKGSDLKDKLRGIPGVKAVHEDHVVYTDMDASNNLINSPEVWQILGGQDVAGKGVNVAIIDTGIDFAHPMFADNGHDPATTSATDDYCALNPGVCNDKIAVARYYPAPGSVHPNEFMDSPQDMNGHGSHVAGTAAGNPVSTTFNGVALNFSGVAPGASLFVYKGLWNTVDGRGSGLTLSLADALEDAAADGADVINNSWGGGAGGTPAGSYYTPIMQALDEMGVVTVTSAGNSGPGEMTVGCPGCIEETITVASTRTGRIFGNPVAVEGFDDFVAIAGSGNFTIDSAITGPLMPALEIDAANFEGCNAFPADAFAGHIAMISRGTCSFEIKANNAQAAGATALIVYNNAGAAAGMNMGAATLPSVMIGQADGEAVLAAWTAGLSATINPAAAIIDDANVDVLSDFSSRGPNGDPNMLKPEIAAPGHDILSAAPGQSYMAISGTSMASPHVAGAAALLLAHKPDLLPQQVKSILMTSSVDGVLKDDGETPADPFDVGAGRLELPRAFNTGITFDVASFAHPMCLNICSFTREITNLDDAAGEWHVAVDFNNPNVTATYPETISIDASGTAELTLEVNGRQADENWQFGTLTLTDASGTFADARLPIAVYTALSEDSGVFSGGITAGDLVAGAPLTMTLMSALGDTGEDVTITAQFPADENFVLDADSVTVTETLSTTTSSTVDTTAGTYTWVGTQTDEPPTPTLALSGSFPFPGWGFDDLAGFGITPVVRCDAGCDEYALSLNIDGFATWEYAGVEHTLMTFWENGVIEIGGSTVGSTWSHQTLPNVAPPNNVLAPLWTDFEVAAGTGELRYGLVNDGVDDWLLFEWYNVQEYGSTSGTTYTFNVWFRLNSNEAFFNYVDINQATPLALGVIGLENIDGTAGTMAFYNGSGYYPADSDVIVAGMTKGELASVQIDMDASVATFGDVASAAGEGAHSRAMSVDLTTAVGAPQRDLTTLLNITSGTVSYDAVLPLLIKPDGGLTVEVTVQPEHGSVSLDGMTATYTPDAGYVGTDSFSYRVVDASGATSTENTVSMTVTNATPTVTATAPETAENGDTVVLNASSAADADGDALTYSWVQTAGPELELSGADTAQASFTAPLFEEEDTDFGFTVTVSDGLASATSDVVMTVLADPNTAPVININAPSSVSADEIVRLDASGTTDAEDDTLTFNWQFAGGATVSLNNANTAVATFTAPRVFEEAQANFVLTVSDGRASSQQMITITIEPEEKSSGSMGWLFVLLALPLVWLRRSKG</sequence>
<dbReference type="NCBIfam" id="TIGR03501">
    <property type="entry name" value="GlyGly_CTERM"/>
    <property type="match status" value="1"/>
</dbReference>
<dbReference type="PRINTS" id="PR00723">
    <property type="entry name" value="SUBTILISIN"/>
</dbReference>
<comment type="similarity">
    <text evidence="7 8">Belongs to the peptidase S8 family.</text>
</comment>
<dbReference type="PROSITE" id="PS00136">
    <property type="entry name" value="SUBTILASE_ASP"/>
    <property type="match status" value="1"/>
</dbReference>
<keyword evidence="4 7" id="KW-0378">Hydrolase</keyword>
<feature type="signal peptide" evidence="9">
    <location>
        <begin position="1"/>
        <end position="27"/>
    </location>
</feature>
<feature type="domain" description="PKD/Chitinase" evidence="10">
    <location>
        <begin position="1284"/>
        <end position="1373"/>
    </location>
</feature>
<dbReference type="InterPro" id="IPR045051">
    <property type="entry name" value="SBT"/>
</dbReference>
<dbReference type="Pfam" id="PF17963">
    <property type="entry name" value="Big_9"/>
    <property type="match status" value="1"/>
</dbReference>
<gene>
    <name evidence="11" type="ORF">SAMN04488070_1103</name>
</gene>
<evidence type="ECO:0000313" key="11">
    <source>
        <dbReference type="EMBL" id="SFR44613.1"/>
    </source>
</evidence>
<dbReference type="Gene3D" id="3.50.30.30">
    <property type="match status" value="1"/>
</dbReference>
<evidence type="ECO:0000256" key="4">
    <source>
        <dbReference type="ARBA" id="ARBA00022801"/>
    </source>
</evidence>
<dbReference type="PROSITE" id="PS00138">
    <property type="entry name" value="SUBTILASE_SER"/>
    <property type="match status" value="1"/>
</dbReference>
<proteinExistence type="inferred from homology"/>
<feature type="chain" id="PRO_5011716956" evidence="9">
    <location>
        <begin position="28"/>
        <end position="1399"/>
    </location>
</feature>
<feature type="active site" description="Charge relay system" evidence="6 7">
    <location>
        <position position="208"/>
    </location>
</feature>
<dbReference type="SUPFAM" id="SSF52743">
    <property type="entry name" value="Subtilisin-like"/>
    <property type="match status" value="1"/>
</dbReference>
<keyword evidence="3 9" id="KW-0732">Signal</keyword>
<dbReference type="InterPro" id="IPR015500">
    <property type="entry name" value="Peptidase_S8_subtilisin-rel"/>
</dbReference>
<evidence type="ECO:0000256" key="7">
    <source>
        <dbReference type="PROSITE-ProRule" id="PRU01240"/>
    </source>
</evidence>
<dbReference type="InterPro" id="IPR023828">
    <property type="entry name" value="Peptidase_S8_Ser-AS"/>
</dbReference>
<dbReference type="PROSITE" id="PS51892">
    <property type="entry name" value="SUBTILASE"/>
    <property type="match status" value="1"/>
</dbReference>
<reference evidence="12" key="1">
    <citation type="submission" date="2016-10" db="EMBL/GenBank/DDBJ databases">
        <authorList>
            <person name="Varghese N."/>
            <person name="Submissions S."/>
        </authorList>
    </citation>
    <scope>NUCLEOTIDE SEQUENCE [LARGE SCALE GENOMIC DNA]</scope>
    <source>
        <strain evidence="12">CGMCC 1.7285</strain>
    </source>
</reference>
<dbReference type="InterPro" id="IPR046450">
    <property type="entry name" value="PA_dom_sf"/>
</dbReference>
<dbReference type="Pfam" id="PF02225">
    <property type="entry name" value="PA"/>
    <property type="match status" value="1"/>
</dbReference>
<evidence type="ECO:0000256" key="8">
    <source>
        <dbReference type="RuleBase" id="RU003355"/>
    </source>
</evidence>
<dbReference type="InterPro" id="IPR036852">
    <property type="entry name" value="Peptidase_S8/S53_dom_sf"/>
</dbReference>
<evidence type="ECO:0000256" key="1">
    <source>
        <dbReference type="ARBA" id="ARBA00022525"/>
    </source>
</evidence>
<dbReference type="InterPro" id="IPR022398">
    <property type="entry name" value="Peptidase_S8_His-AS"/>
</dbReference>
<dbReference type="SMART" id="SM00089">
    <property type="entry name" value="PKD"/>
    <property type="match status" value="2"/>
</dbReference>
<dbReference type="EMBL" id="FOYU01000001">
    <property type="protein sequence ID" value="SFR44613.1"/>
    <property type="molecule type" value="Genomic_DNA"/>
</dbReference>
<dbReference type="InterPro" id="IPR017312">
    <property type="entry name" value="Subtilisin_Alteromonadales"/>
</dbReference>
<dbReference type="SUPFAM" id="SSF52025">
    <property type="entry name" value="PA domain"/>
    <property type="match status" value="1"/>
</dbReference>
<dbReference type="Proteomes" id="UP000199424">
    <property type="component" value="Unassembled WGS sequence"/>
</dbReference>
<accession>A0A1I6GQU4</accession>
<dbReference type="Gene3D" id="2.60.40.3440">
    <property type="match status" value="1"/>
</dbReference>
<dbReference type="CDD" id="cd04818">
    <property type="entry name" value="PA_subtilisin_1"/>
    <property type="match status" value="1"/>
</dbReference>
<dbReference type="InterPro" id="IPR023827">
    <property type="entry name" value="Peptidase_S8_Asp-AS"/>
</dbReference>
<dbReference type="InterPro" id="IPR022409">
    <property type="entry name" value="PKD/Chitinase_dom"/>
</dbReference>
<dbReference type="InterPro" id="IPR013783">
    <property type="entry name" value="Ig-like_fold"/>
</dbReference>
<feature type="domain" description="PKD/Chitinase" evidence="10">
    <location>
        <begin position="1186"/>
        <end position="1278"/>
    </location>
</feature>
<keyword evidence="2 7" id="KW-0645">Protease</keyword>
<dbReference type="InterPro" id="IPR020008">
    <property type="entry name" value="GlyGly_CTERM"/>
</dbReference>
<evidence type="ECO:0000256" key="6">
    <source>
        <dbReference type="PIRSR" id="PIRSR615500-1"/>
    </source>
</evidence>
<name>A0A1I6GQU4_9GAMM</name>
<dbReference type="InterPro" id="IPR003137">
    <property type="entry name" value="PA_domain"/>
</dbReference>
<dbReference type="Gene3D" id="2.60.40.10">
    <property type="entry name" value="Immunoglobulins"/>
    <property type="match status" value="2"/>
</dbReference>
<keyword evidence="12" id="KW-1185">Reference proteome</keyword>
<organism evidence="11 12">
    <name type="scientific">Pseudidiomarina maritima</name>
    <dbReference type="NCBI Taxonomy" id="519453"/>
    <lineage>
        <taxon>Bacteria</taxon>
        <taxon>Pseudomonadati</taxon>
        <taxon>Pseudomonadota</taxon>
        <taxon>Gammaproteobacteria</taxon>
        <taxon>Alteromonadales</taxon>
        <taxon>Idiomarinaceae</taxon>
        <taxon>Pseudidiomarina</taxon>
    </lineage>
</organism>
<evidence type="ECO:0000256" key="5">
    <source>
        <dbReference type="ARBA" id="ARBA00022825"/>
    </source>
</evidence>
<keyword evidence="1" id="KW-0964">Secreted</keyword>
<dbReference type="InterPro" id="IPR000209">
    <property type="entry name" value="Peptidase_S8/S53_dom"/>
</dbReference>
<dbReference type="GO" id="GO:0006508">
    <property type="term" value="P:proteolysis"/>
    <property type="evidence" value="ECO:0007669"/>
    <property type="project" value="UniProtKB-KW"/>
</dbReference>
<protein>
    <submittedName>
        <fullName evidence="11">GlyGly-CTERM domain-containing protein</fullName>
    </submittedName>
</protein>
<evidence type="ECO:0000256" key="3">
    <source>
        <dbReference type="ARBA" id="ARBA00022729"/>
    </source>
</evidence>
<dbReference type="PANTHER" id="PTHR10795">
    <property type="entry name" value="PROPROTEIN CONVERTASE SUBTILISIN/KEXIN"/>
    <property type="match status" value="1"/>
</dbReference>
<evidence type="ECO:0000256" key="9">
    <source>
        <dbReference type="SAM" id="SignalP"/>
    </source>
</evidence>
<dbReference type="GO" id="GO:0004252">
    <property type="term" value="F:serine-type endopeptidase activity"/>
    <property type="evidence" value="ECO:0007669"/>
    <property type="project" value="UniProtKB-UniRule"/>
</dbReference>
<evidence type="ECO:0000259" key="10">
    <source>
        <dbReference type="SMART" id="SM00089"/>
    </source>
</evidence>